<evidence type="ECO:0000256" key="2">
    <source>
        <dbReference type="SAM" id="SignalP"/>
    </source>
</evidence>
<feature type="compositionally biased region" description="Basic and acidic residues" evidence="1">
    <location>
        <begin position="123"/>
        <end position="132"/>
    </location>
</feature>
<evidence type="ECO:0000256" key="1">
    <source>
        <dbReference type="SAM" id="MobiDB-lite"/>
    </source>
</evidence>
<keyword evidence="4" id="KW-1185">Reference proteome</keyword>
<keyword evidence="2" id="KW-0732">Signal</keyword>
<organism evidence="3 4">
    <name type="scientific">Massilia psychrophila</name>
    <dbReference type="NCBI Taxonomy" id="1603353"/>
    <lineage>
        <taxon>Bacteria</taxon>
        <taxon>Pseudomonadati</taxon>
        <taxon>Pseudomonadota</taxon>
        <taxon>Betaproteobacteria</taxon>
        <taxon>Burkholderiales</taxon>
        <taxon>Oxalobacteraceae</taxon>
        <taxon>Telluria group</taxon>
        <taxon>Massilia</taxon>
    </lineage>
</organism>
<evidence type="ECO:0000313" key="4">
    <source>
        <dbReference type="Proteomes" id="UP000228593"/>
    </source>
</evidence>
<feature type="chain" id="PRO_5013728662" evidence="2">
    <location>
        <begin position="29"/>
        <end position="132"/>
    </location>
</feature>
<gene>
    <name evidence="3" type="ORF">CR103_15155</name>
</gene>
<accession>A0A2G8SZ52</accession>
<dbReference type="AlphaFoldDB" id="A0A2G8SZ52"/>
<evidence type="ECO:0000313" key="3">
    <source>
        <dbReference type="EMBL" id="PIL39012.1"/>
    </source>
</evidence>
<sequence>MTMKRPITFAHGLATLGFWALAAAAAAAGGPAAALPDPADERAAVPATRYEPLLKTTPATAPASMPPENWKALNRAVASIDSMSLTMDMQGSAPARPEGHAQHAQHAQHAATPPGEPAAQPESDQHKHMEHK</sequence>
<feature type="compositionally biased region" description="Low complexity" evidence="1">
    <location>
        <begin position="102"/>
        <end position="111"/>
    </location>
</feature>
<protein>
    <submittedName>
        <fullName evidence="3">Uncharacterized protein</fullName>
    </submittedName>
</protein>
<feature type="region of interest" description="Disordered" evidence="1">
    <location>
        <begin position="84"/>
        <end position="132"/>
    </location>
</feature>
<dbReference type="EMBL" id="PDOB01000025">
    <property type="protein sequence ID" value="PIL39012.1"/>
    <property type="molecule type" value="Genomic_DNA"/>
</dbReference>
<dbReference type="Proteomes" id="UP000228593">
    <property type="component" value="Unassembled WGS sequence"/>
</dbReference>
<proteinExistence type="predicted"/>
<reference evidence="3 4" key="1">
    <citation type="submission" date="2017-10" db="EMBL/GenBank/DDBJ databases">
        <title>Massilia psychrophilum sp. nov., a novel purple-pigmented bacterium isolated from Tianshan glacier, Xinjiang Municipality, China.</title>
        <authorList>
            <person name="Wang H."/>
        </authorList>
    </citation>
    <scope>NUCLEOTIDE SEQUENCE [LARGE SCALE GENOMIC DNA]</scope>
    <source>
        <strain evidence="3 4">JCM 30813</strain>
    </source>
</reference>
<feature type="signal peptide" evidence="2">
    <location>
        <begin position="1"/>
        <end position="28"/>
    </location>
</feature>
<name>A0A2G8SZ52_9BURK</name>
<comment type="caution">
    <text evidence="3">The sequence shown here is derived from an EMBL/GenBank/DDBJ whole genome shotgun (WGS) entry which is preliminary data.</text>
</comment>